<protein>
    <submittedName>
        <fullName evidence="12">Exodeoxyribonuclease V subunit gamma</fullName>
    </submittedName>
</protein>
<feature type="domain" description="ATP-dependent helicase/deoxyribonuclease subunit B N-terminal" evidence="11">
    <location>
        <begin position="5"/>
        <end position="292"/>
    </location>
</feature>
<reference evidence="12 13" key="1">
    <citation type="submission" date="2020-08" db="EMBL/GenBank/DDBJ databases">
        <title>Genome public.</title>
        <authorList>
            <person name="Liu C."/>
            <person name="Sun Q."/>
        </authorList>
    </citation>
    <scope>NUCLEOTIDE SEQUENCE [LARGE SCALE GENOMIC DNA]</scope>
    <source>
        <strain evidence="12 13">NSJ-9</strain>
    </source>
</reference>
<dbReference type="PANTHER" id="PTHR30591">
    <property type="entry name" value="RECBCD ENZYME SUBUNIT RECC"/>
    <property type="match status" value="1"/>
</dbReference>
<evidence type="ECO:0000259" key="11">
    <source>
        <dbReference type="Pfam" id="PF21445"/>
    </source>
</evidence>
<name>A0ABR7GIA0_9FIRM</name>
<keyword evidence="1" id="KW-0540">Nuclease</keyword>
<evidence type="ECO:0000313" key="12">
    <source>
        <dbReference type="EMBL" id="MBC5687009.1"/>
    </source>
</evidence>
<accession>A0ABR7GIA0</accession>
<evidence type="ECO:0000313" key="13">
    <source>
        <dbReference type="Proteomes" id="UP000643810"/>
    </source>
</evidence>
<dbReference type="InterPro" id="IPR038726">
    <property type="entry name" value="PDDEXK_AddAB-type"/>
</dbReference>
<evidence type="ECO:0000256" key="8">
    <source>
        <dbReference type="ARBA" id="ARBA00023125"/>
    </source>
</evidence>
<dbReference type="PANTHER" id="PTHR30591:SF1">
    <property type="entry name" value="RECBCD ENZYME SUBUNIT RECC"/>
    <property type="match status" value="1"/>
</dbReference>
<dbReference type="Gene3D" id="3.40.50.300">
    <property type="entry name" value="P-loop containing nucleotide triphosphate hydrolases"/>
    <property type="match status" value="3"/>
</dbReference>
<keyword evidence="8" id="KW-0238">DNA-binding</keyword>
<evidence type="ECO:0000256" key="1">
    <source>
        <dbReference type="ARBA" id="ARBA00022722"/>
    </source>
</evidence>
<evidence type="ECO:0000256" key="3">
    <source>
        <dbReference type="ARBA" id="ARBA00022763"/>
    </source>
</evidence>
<keyword evidence="3" id="KW-0227">DNA damage</keyword>
<evidence type="ECO:0000256" key="6">
    <source>
        <dbReference type="ARBA" id="ARBA00022839"/>
    </source>
</evidence>
<dbReference type="SUPFAM" id="SSF52980">
    <property type="entry name" value="Restriction endonuclease-like"/>
    <property type="match status" value="1"/>
</dbReference>
<keyword evidence="7" id="KW-0067">ATP-binding</keyword>
<keyword evidence="5" id="KW-0347">Helicase</keyword>
<organism evidence="12 13">
    <name type="scientific">Roseburia lenta</name>
    <dbReference type="NCBI Taxonomy" id="2763061"/>
    <lineage>
        <taxon>Bacteria</taxon>
        <taxon>Bacillati</taxon>
        <taxon>Bacillota</taxon>
        <taxon>Clostridia</taxon>
        <taxon>Lachnospirales</taxon>
        <taxon>Lachnospiraceae</taxon>
        <taxon>Roseburia</taxon>
    </lineage>
</organism>
<sequence>MSLQFVIGNAGSGKSTYLYRHVIAEAIKHPQKNYLVIVPEQFTMHTQEELVAMHPKHAIMNIDVLSFDRMAYRIFDELGTDTLEVLEETGKNLLLRKVAQEQETELHALGKNMKRPGYIAQVKSLISEFAQYNITPDALDEIMQRPELSQSFRYKGADLVTMYRAFEEKIAGSYITTEQILQKFLDVAKDSKILRGSTIVFDGFTGFTPIQNQVLEMLLRIADKIMVTITCDTKEEFFGRIHDEELFAMSKKTMAKLVDLCRQTGCLLENPVLLDNAQERRFVAGGRLAHLEANLFRPSAHAWKQKEASEDAIRIVSLKNPRQELAYAAGEITRAVRQEGRRYRDFAIVCADLDTYRYSAPAVMEDYHLPYFLDVKAEIVFHPMIEFIYGLLMVLEENFSYESIMRLLRTGLSDLSVDEIDRLENYLLASGIRGRKKYSEPFTIAPRGYSPEDMVALNEIRLRLFAPIEHFVQKVFAQDERTQEKKAGAWLTPAKSLSVRALSYGLYEYLVFYHVQEKLENKAEDYEAAGHVVKSQEYRQIYGECMDLLDKLVAILGQEAMTVSEYREILSSGFESIAVGMIPPDQDCVVIGDMERTRLSDIHTMYLIGANDGAIPKALGNGGILSQLDREQLMALDVEVAPSDRQKAFMQRFYLYFVMTKPSRELVVTYTRVDGDSKAVRRSYLIQTLLQLFPDIRVEELEELPARNRILTAETARDYYVDLLRQYVEEGRTEDAFLACLAWEEAKDQVTFRRLRDAAFYEHKEERLSKAALDALYGTSITESVSRLEQYARCAYAYFLRYGLGLLPRPEHAFEVADMGNLYHEALEEYSKRLLKREDVNWYTISREQSDALLAEAIAYTYQTMAKTEVLEEGRDRYILRRMEKTLQQTVHALTEQVRKGSFVPSAFEVDFRQVSDLDALRFQLDEMHTMRLRGKVDRVDLYQDGPSVYVKIVDYKSGAKDIDFAQLYQGLQVQLVLYMDATAEGLKERYPQKKISPGAMFYYHIDRPLLLAGDRTEQEKEQALLKELQMKGVVNADLHVIEALHHGLEGRSDVIPAGINKDGSLSKTSSALSEDEFALVSSYVRMLIQKTGKQIVDGRIDCAPYHMGQENGCTYCEYHGICGFDARMDGFAYRRLSDKADREEILARMEEDLQKDRYREERKEGEK</sequence>
<evidence type="ECO:0000256" key="9">
    <source>
        <dbReference type="ARBA" id="ARBA00023204"/>
    </source>
</evidence>
<keyword evidence="4" id="KW-0378">Hydrolase</keyword>
<dbReference type="Proteomes" id="UP000643810">
    <property type="component" value="Unassembled WGS sequence"/>
</dbReference>
<evidence type="ECO:0000256" key="7">
    <source>
        <dbReference type="ARBA" id="ARBA00022840"/>
    </source>
</evidence>
<dbReference type="Pfam" id="PF21445">
    <property type="entry name" value="ADDB_N"/>
    <property type="match status" value="1"/>
</dbReference>
<keyword evidence="2" id="KW-0547">Nucleotide-binding</keyword>
<keyword evidence="6" id="KW-0269">Exonuclease</keyword>
<dbReference type="InterPro" id="IPR011604">
    <property type="entry name" value="PDDEXK-like_dom_sf"/>
</dbReference>
<dbReference type="SUPFAM" id="SSF52540">
    <property type="entry name" value="P-loop containing nucleoside triphosphate hydrolases"/>
    <property type="match status" value="1"/>
</dbReference>
<keyword evidence="9" id="KW-0234">DNA repair</keyword>
<dbReference type="EMBL" id="JACOPG010000004">
    <property type="protein sequence ID" value="MBC5687009.1"/>
    <property type="molecule type" value="Genomic_DNA"/>
</dbReference>
<dbReference type="InterPro" id="IPR027417">
    <property type="entry name" value="P-loop_NTPase"/>
</dbReference>
<dbReference type="Pfam" id="PF12705">
    <property type="entry name" value="PDDEXK_1"/>
    <property type="match status" value="1"/>
</dbReference>
<evidence type="ECO:0000256" key="5">
    <source>
        <dbReference type="ARBA" id="ARBA00022806"/>
    </source>
</evidence>
<comment type="caution">
    <text evidence="12">The sequence shown here is derived from an EMBL/GenBank/DDBJ whole genome shotgun (WGS) entry which is preliminary data.</text>
</comment>
<feature type="domain" description="PD-(D/E)XK endonuclease-like" evidence="10">
    <location>
        <begin position="784"/>
        <end position="1123"/>
    </location>
</feature>
<evidence type="ECO:0000256" key="2">
    <source>
        <dbReference type="ARBA" id="ARBA00022741"/>
    </source>
</evidence>
<proteinExistence type="predicted"/>
<dbReference type="InterPro" id="IPR049035">
    <property type="entry name" value="ADDB_N"/>
</dbReference>
<gene>
    <name evidence="12" type="ORF">H8R94_10405</name>
</gene>
<evidence type="ECO:0000256" key="4">
    <source>
        <dbReference type="ARBA" id="ARBA00022801"/>
    </source>
</evidence>
<dbReference type="Gene3D" id="3.90.320.10">
    <property type="match status" value="1"/>
</dbReference>
<dbReference type="InterPro" id="IPR011335">
    <property type="entry name" value="Restrct_endonuc-II-like"/>
</dbReference>
<evidence type="ECO:0000259" key="10">
    <source>
        <dbReference type="Pfam" id="PF12705"/>
    </source>
</evidence>
<keyword evidence="13" id="KW-1185">Reference proteome</keyword>
<dbReference type="RefSeq" id="WP_186854613.1">
    <property type="nucleotide sequence ID" value="NZ_JACOPG010000004.1"/>
</dbReference>